<dbReference type="Gene3D" id="1.10.238.10">
    <property type="entry name" value="EF-hand"/>
    <property type="match status" value="2"/>
</dbReference>
<keyword evidence="3" id="KW-0418">Kinase</keyword>
<dbReference type="AlphaFoldDB" id="J4D712"/>
<organism evidence="3 4">
    <name type="scientific">Theileria orientalis strain Shintoku</name>
    <dbReference type="NCBI Taxonomy" id="869250"/>
    <lineage>
        <taxon>Eukaryota</taxon>
        <taxon>Sar</taxon>
        <taxon>Alveolata</taxon>
        <taxon>Apicomplexa</taxon>
        <taxon>Aconoidasida</taxon>
        <taxon>Piroplasmida</taxon>
        <taxon>Theileriidae</taxon>
        <taxon>Theileria</taxon>
    </lineage>
</organism>
<dbReference type="SMART" id="SM00220">
    <property type="entry name" value="S_TKc"/>
    <property type="match status" value="1"/>
</dbReference>
<dbReference type="InterPro" id="IPR000719">
    <property type="entry name" value="Prot_kinase_dom"/>
</dbReference>
<sequence length="813" mass="92890">MASRKQSAHTKSVTTLNLVNNCYKDTDSSKLLTYKEREDEEKSSKQVNRMSGKHEIMITPTTTVTNSVFSSSIASTTATTISLKQNNHYSNLISNLFGSRVYDSGIRNVTNFSFNSMDMSLINPHKDSMKTKRGYREVSPRSNKSNREVAMKCAKSNKDIVIRSNKTQVKEQNFRVTRATDKLLDSTYKNFSSVLKGNYTTYRKKYLEGPVVGRGSFGVVKTLFSMVEILDLYQYVPTKNRPPINNLSKGITRLSDNNYEFCGVKLTSPTRAAKIMNFDKIKKTGPKNLLHILREVSIGSWNDHPNIVKVKEIYLDEQILKYLNNINNLDDKEMVLSGKNNNVYLVMEYCSGGDLSGLFIDELDKETIIPKLFVQIFRALSYINSKGIAHRDVKPENFLITHKSEGANAKLGRHKGGLLYDDITIKLADFGLANSSPRLLKTRAGRAGTPYYVAPEIIKCSGSNYYNVKCDSWSAGIMLHIFLLGSCPFHDESDVKKLNKVVNQEIDWTHEIYATIPPEAYDLLKKLLVKNPSKRISTTDSLKHLYFQKFTAGYAPLNRSISETSLIDMLAQFYKFPVLKRVALCIMIRQMSEYKLTELCDLYKYLTTFSHDLNSVNVQSLTKYANRRSTDVSRDKNYNHKMSKLNYLKESLNIEEITFTEFVASQMAYELCQDNDLIANVFAGLHSDLPGRRSLFINEQDLERLTSSYTQRSTKLDLKLELMEDRRRSDTQMLNNIKFILNDACEYADNIYDDNKTRGNTSGLGGFLRSNRGNDKESSMSIDEFFLMMSFSPDKESEPEESRLARIKRKRIK</sequence>
<dbReference type="RefSeq" id="XP_009690191.1">
    <property type="nucleotide sequence ID" value="XM_009691896.1"/>
</dbReference>
<dbReference type="PANTHER" id="PTHR44167">
    <property type="entry name" value="OVARIAN-SPECIFIC SERINE/THREONINE-PROTEIN KINASE LOK-RELATED"/>
    <property type="match status" value="1"/>
</dbReference>
<dbReference type="SUPFAM" id="SSF56112">
    <property type="entry name" value="Protein kinase-like (PK-like)"/>
    <property type="match status" value="1"/>
</dbReference>
<evidence type="ECO:0000259" key="2">
    <source>
        <dbReference type="PROSITE" id="PS50011"/>
    </source>
</evidence>
<feature type="domain" description="Protein kinase" evidence="2">
    <location>
        <begin position="206"/>
        <end position="547"/>
    </location>
</feature>
<dbReference type="GO" id="GO:0044773">
    <property type="term" value="P:mitotic DNA damage checkpoint signaling"/>
    <property type="evidence" value="ECO:0007669"/>
    <property type="project" value="TreeGrafter"/>
</dbReference>
<dbReference type="EMBL" id="AP011947">
    <property type="protein sequence ID" value="BAM39890.1"/>
    <property type="molecule type" value="Genomic_DNA"/>
</dbReference>
<dbReference type="VEuPathDB" id="PiroplasmaDB:TOT_020000162"/>
<dbReference type="GO" id="GO:0005737">
    <property type="term" value="C:cytoplasm"/>
    <property type="evidence" value="ECO:0007669"/>
    <property type="project" value="TreeGrafter"/>
</dbReference>
<dbReference type="OMA" id="MSIDEFF"/>
<dbReference type="Pfam" id="PF00069">
    <property type="entry name" value="Pkinase"/>
    <property type="match status" value="1"/>
</dbReference>
<feature type="compositionally biased region" description="Basic and acidic residues" evidence="1">
    <location>
        <begin position="793"/>
        <end position="804"/>
    </location>
</feature>
<evidence type="ECO:0000313" key="4">
    <source>
        <dbReference type="Proteomes" id="UP000003786"/>
    </source>
</evidence>
<dbReference type="GO" id="GO:0005524">
    <property type="term" value="F:ATP binding"/>
    <property type="evidence" value="ECO:0007669"/>
    <property type="project" value="InterPro"/>
</dbReference>
<keyword evidence="4" id="KW-1185">Reference proteome</keyword>
<evidence type="ECO:0000256" key="1">
    <source>
        <dbReference type="SAM" id="MobiDB-lite"/>
    </source>
</evidence>
<dbReference type="KEGG" id="tot:TOT_020000162"/>
<accession>J4D712</accession>
<feature type="region of interest" description="Disordered" evidence="1">
    <location>
        <begin position="793"/>
        <end position="813"/>
    </location>
</feature>
<keyword evidence="3" id="KW-0808">Transferase</keyword>
<reference evidence="3 4" key="1">
    <citation type="journal article" date="2012" name="MBio">
        <title>Comparative genome analysis of three eukaryotic parasites with differing abilities to transform leukocytes reveals key mediators of Theileria-induced leukocyte transformation.</title>
        <authorList>
            <person name="Hayashida K."/>
            <person name="Hara Y."/>
            <person name="Abe T."/>
            <person name="Yamasaki C."/>
            <person name="Toyoda A."/>
            <person name="Kosuge T."/>
            <person name="Suzuki Y."/>
            <person name="Sato Y."/>
            <person name="Kawashima S."/>
            <person name="Katayama T."/>
            <person name="Wakaguri H."/>
            <person name="Inoue N."/>
            <person name="Homma K."/>
            <person name="Tada-Umezaki M."/>
            <person name="Yagi Y."/>
            <person name="Fujii Y."/>
            <person name="Habara T."/>
            <person name="Kanehisa M."/>
            <person name="Watanabe H."/>
            <person name="Ito K."/>
            <person name="Gojobori T."/>
            <person name="Sugawara H."/>
            <person name="Imanishi T."/>
            <person name="Weir W."/>
            <person name="Gardner M."/>
            <person name="Pain A."/>
            <person name="Shiels B."/>
            <person name="Hattori M."/>
            <person name="Nene V."/>
            <person name="Sugimoto C."/>
        </authorList>
    </citation>
    <scope>NUCLEOTIDE SEQUENCE [LARGE SCALE GENOMIC DNA]</scope>
    <source>
        <strain evidence="3 4">Shintoku</strain>
    </source>
</reference>
<dbReference type="PROSITE" id="PS00108">
    <property type="entry name" value="PROTEIN_KINASE_ST"/>
    <property type="match status" value="1"/>
</dbReference>
<gene>
    <name evidence="3" type="ORF">TOT_020000162</name>
</gene>
<dbReference type="GeneID" id="20714338"/>
<dbReference type="OrthoDB" id="40902at2759"/>
<name>J4D712_THEOR</name>
<dbReference type="eggNOG" id="KOG0032">
    <property type="taxonomic scope" value="Eukaryota"/>
</dbReference>
<proteinExistence type="predicted"/>
<dbReference type="STRING" id="869250.J4D712"/>
<protein>
    <submittedName>
        <fullName evidence="3">Protein kinase</fullName>
    </submittedName>
</protein>
<dbReference type="Proteomes" id="UP000003786">
    <property type="component" value="Chromosome 2"/>
</dbReference>
<dbReference type="InterPro" id="IPR011009">
    <property type="entry name" value="Kinase-like_dom_sf"/>
</dbReference>
<dbReference type="GO" id="GO:0005634">
    <property type="term" value="C:nucleus"/>
    <property type="evidence" value="ECO:0007669"/>
    <property type="project" value="TreeGrafter"/>
</dbReference>
<dbReference type="InterPro" id="IPR008271">
    <property type="entry name" value="Ser/Thr_kinase_AS"/>
</dbReference>
<dbReference type="GO" id="GO:0004674">
    <property type="term" value="F:protein serine/threonine kinase activity"/>
    <property type="evidence" value="ECO:0007669"/>
    <property type="project" value="TreeGrafter"/>
</dbReference>
<dbReference type="PANTHER" id="PTHR44167:SF24">
    <property type="entry name" value="SERINE_THREONINE-PROTEIN KINASE CHK2"/>
    <property type="match status" value="1"/>
</dbReference>
<feature type="region of interest" description="Disordered" evidence="1">
    <location>
        <begin position="125"/>
        <end position="145"/>
    </location>
</feature>
<dbReference type="PROSITE" id="PS50011">
    <property type="entry name" value="PROTEIN_KINASE_DOM"/>
    <property type="match status" value="1"/>
</dbReference>
<dbReference type="Gene3D" id="1.10.510.10">
    <property type="entry name" value="Transferase(Phosphotransferase) domain 1"/>
    <property type="match status" value="1"/>
</dbReference>
<dbReference type="Gene3D" id="3.30.200.20">
    <property type="entry name" value="Phosphorylase Kinase, domain 1"/>
    <property type="match status" value="1"/>
</dbReference>
<evidence type="ECO:0000313" key="3">
    <source>
        <dbReference type="EMBL" id="BAM39890.1"/>
    </source>
</evidence>